<dbReference type="InterPro" id="IPR011989">
    <property type="entry name" value="ARM-like"/>
</dbReference>
<accession>A0A0D3C2B7</accession>
<dbReference type="Gramene" id="Bo4g161500.1">
    <property type="protein sequence ID" value="Bo4g161500.1"/>
    <property type="gene ID" value="Bo4g161500"/>
</dbReference>
<dbReference type="InterPro" id="IPR054296">
    <property type="entry name" value="DUF7032"/>
</dbReference>
<feature type="domain" description="DUF7032" evidence="1">
    <location>
        <begin position="11"/>
        <end position="117"/>
    </location>
</feature>
<dbReference type="KEGG" id="boe:106338975"/>
<organism evidence="2 3">
    <name type="scientific">Brassica oleracea var. oleracea</name>
    <dbReference type="NCBI Taxonomy" id="109376"/>
    <lineage>
        <taxon>Eukaryota</taxon>
        <taxon>Viridiplantae</taxon>
        <taxon>Streptophyta</taxon>
        <taxon>Embryophyta</taxon>
        <taxon>Tracheophyta</taxon>
        <taxon>Spermatophyta</taxon>
        <taxon>Magnoliopsida</taxon>
        <taxon>eudicotyledons</taxon>
        <taxon>Gunneridae</taxon>
        <taxon>Pentapetalae</taxon>
        <taxon>rosids</taxon>
        <taxon>malvids</taxon>
        <taxon>Brassicales</taxon>
        <taxon>Brassicaceae</taxon>
        <taxon>Brassiceae</taxon>
        <taxon>Brassica</taxon>
    </lineage>
</organism>
<dbReference type="RefSeq" id="XP_013633278.1">
    <property type="nucleotide sequence ID" value="XM_013777824.1"/>
</dbReference>
<protein>
    <recommendedName>
        <fullName evidence="1">DUF7032 domain-containing protein</fullName>
    </recommendedName>
</protein>
<dbReference type="PANTHER" id="PTHR46043">
    <property type="entry name" value="ARM REPEAT SUPERFAMILY PROTEIN"/>
    <property type="match status" value="1"/>
</dbReference>
<name>A0A0D3C2B7_BRAOL</name>
<dbReference type="SUPFAM" id="SSF48371">
    <property type="entry name" value="ARM repeat"/>
    <property type="match status" value="1"/>
</dbReference>
<dbReference type="eggNOG" id="KOG0167">
    <property type="taxonomic scope" value="Eukaryota"/>
</dbReference>
<dbReference type="EnsemblPlants" id="Bo4g161500.1">
    <property type="protein sequence ID" value="Bo4g161500.1"/>
    <property type="gene ID" value="Bo4g161500"/>
</dbReference>
<dbReference type="AlphaFoldDB" id="A0A0D3C2B7"/>
<keyword evidence="3" id="KW-1185">Reference proteome</keyword>
<dbReference type="STRING" id="109376.A0A0D3C2B7"/>
<evidence type="ECO:0000313" key="2">
    <source>
        <dbReference type="EnsemblPlants" id="Bo4g161500.1"/>
    </source>
</evidence>
<dbReference type="GeneID" id="106338975"/>
<reference evidence="2 3" key="1">
    <citation type="journal article" date="2014" name="Genome Biol.">
        <title>Transcriptome and methylome profiling reveals relics of genome dominance in the mesopolyploid Brassica oleracea.</title>
        <authorList>
            <person name="Parkin I.A."/>
            <person name="Koh C."/>
            <person name="Tang H."/>
            <person name="Robinson S.J."/>
            <person name="Kagale S."/>
            <person name="Clarke W.E."/>
            <person name="Town C.D."/>
            <person name="Nixon J."/>
            <person name="Krishnakumar V."/>
            <person name="Bidwell S.L."/>
            <person name="Denoeud F."/>
            <person name="Belcram H."/>
            <person name="Links M.G."/>
            <person name="Just J."/>
            <person name="Clarke C."/>
            <person name="Bender T."/>
            <person name="Huebert T."/>
            <person name="Mason A.S."/>
            <person name="Pires J.C."/>
            <person name="Barker G."/>
            <person name="Moore J."/>
            <person name="Walley P.G."/>
            <person name="Manoli S."/>
            <person name="Batley J."/>
            <person name="Edwards D."/>
            <person name="Nelson M.N."/>
            <person name="Wang X."/>
            <person name="Paterson A.H."/>
            <person name="King G."/>
            <person name="Bancroft I."/>
            <person name="Chalhoub B."/>
            <person name="Sharpe A.G."/>
        </authorList>
    </citation>
    <scope>NUCLEOTIDE SEQUENCE</scope>
    <source>
        <strain evidence="2 3">cv. TO1000</strain>
    </source>
</reference>
<proteinExistence type="predicted"/>
<dbReference type="PANTHER" id="PTHR46043:SF13">
    <property type="entry name" value="ARM REPEAT SUPERFAMILY PROTEIN"/>
    <property type="match status" value="1"/>
</dbReference>
<dbReference type="Gene3D" id="1.25.10.10">
    <property type="entry name" value="Leucine-rich Repeat Variant"/>
    <property type="match status" value="1"/>
</dbReference>
<evidence type="ECO:0000259" key="1">
    <source>
        <dbReference type="Pfam" id="PF23005"/>
    </source>
</evidence>
<sequence length="228" mass="24626">MPLDNDGDCSLTKLISSILDHIPNLLSFKSKWSSIRVKLANLNTQLSDIAASSSSNQLALDLLLSARETLHAAASVAARCEGPNLSEGKLKTHSDVDSVMARLDRHVKDAEVLIKSGLLNEIVSILSKKEAAARNLVIQLQIGKPESKNSTMESLLREDDKNVMISIAQGLVPVLVRLLDSCSLSMKEKVVVVISRISTVESSKHVLIAEGLSLLNHLLRVLESGSGF</sequence>
<evidence type="ECO:0000313" key="3">
    <source>
        <dbReference type="Proteomes" id="UP000032141"/>
    </source>
</evidence>
<dbReference type="Proteomes" id="UP000032141">
    <property type="component" value="Chromosome C4"/>
</dbReference>
<dbReference type="Pfam" id="PF23005">
    <property type="entry name" value="DUF7032"/>
    <property type="match status" value="1"/>
</dbReference>
<reference evidence="2" key="2">
    <citation type="submission" date="2015-03" db="UniProtKB">
        <authorList>
            <consortium name="EnsemblPlants"/>
        </authorList>
    </citation>
    <scope>IDENTIFICATION</scope>
</reference>
<dbReference type="InterPro" id="IPR016024">
    <property type="entry name" value="ARM-type_fold"/>
</dbReference>
<dbReference type="SMR" id="A0A0D3C2B7"/>
<dbReference type="HOGENOM" id="CLU_1290556_0_0_1"/>